<dbReference type="EMBL" id="SLXI01000002">
    <property type="protein sequence ID" value="TCP13230.1"/>
    <property type="molecule type" value="Genomic_DNA"/>
</dbReference>
<comment type="caution">
    <text evidence="3">The sequence shown here is derived from an EMBL/GenBank/DDBJ whole genome shotgun (WGS) entry which is preliminary data.</text>
</comment>
<feature type="signal peptide" evidence="1">
    <location>
        <begin position="1"/>
        <end position="18"/>
    </location>
</feature>
<dbReference type="SUPFAM" id="SSF56925">
    <property type="entry name" value="OMPA-like"/>
    <property type="match status" value="1"/>
</dbReference>
<dbReference type="RefSeq" id="WP_132022568.1">
    <property type="nucleotide sequence ID" value="NZ_CP016605.1"/>
</dbReference>
<evidence type="ECO:0000313" key="4">
    <source>
        <dbReference type="Proteomes" id="UP000294841"/>
    </source>
</evidence>
<sequence length="236" mass="25661">MKKTLLVISLGLVLTACGSGGSSSQSNNMEMTKTKSIDFVVDDLKQQVIEMKTIELDDGSVLELANMPVGFNEVKVKEGKVKILNGVYYIFDTLIPNNLKYDEYGQAINVNLEGKQEFGAIFTDINNLPKSGTVTYKGESLGVATRGKLQLDVNFSDKTLTGKIYDRHLESGKPIADINLTNGRISSKNPIFYGDASYLDVKSKFDGAFVGPKGEEVIGHVTKDGAVYVGFGGKRQ</sequence>
<keyword evidence="4" id="KW-1185">Reference proteome</keyword>
<keyword evidence="1" id="KW-0732">Signal</keyword>
<dbReference type="InterPro" id="IPR011250">
    <property type="entry name" value="OMP/PagP_B-barrel"/>
</dbReference>
<dbReference type="InterPro" id="IPR014902">
    <property type="entry name" value="FHBP-like_C"/>
</dbReference>
<protein>
    <recommendedName>
        <fullName evidence="2">Factor H binding protein-like C-terminal domain-containing protein</fullName>
    </recommendedName>
</protein>
<evidence type="ECO:0000256" key="1">
    <source>
        <dbReference type="SAM" id="SignalP"/>
    </source>
</evidence>
<evidence type="ECO:0000259" key="2">
    <source>
        <dbReference type="Pfam" id="PF08794"/>
    </source>
</evidence>
<dbReference type="PROSITE" id="PS51257">
    <property type="entry name" value="PROKAR_LIPOPROTEIN"/>
    <property type="match status" value="1"/>
</dbReference>
<evidence type="ECO:0000313" key="3">
    <source>
        <dbReference type="EMBL" id="TCP13230.1"/>
    </source>
</evidence>
<feature type="chain" id="PRO_5021001487" description="Factor H binding protein-like C-terminal domain-containing protein" evidence="1">
    <location>
        <begin position="19"/>
        <end position="236"/>
    </location>
</feature>
<dbReference type="Gene3D" id="2.40.160.90">
    <property type="match status" value="1"/>
</dbReference>
<accession>A0A4R2N130</accession>
<dbReference type="Proteomes" id="UP000294841">
    <property type="component" value="Unassembled WGS sequence"/>
</dbReference>
<gene>
    <name evidence="3" type="ORF">EV697_102103</name>
</gene>
<dbReference type="OrthoDB" id="5689800at2"/>
<dbReference type="Pfam" id="PF08794">
    <property type="entry name" value="FHBP_C"/>
    <property type="match status" value="1"/>
</dbReference>
<dbReference type="AlphaFoldDB" id="A0A4R2N130"/>
<reference evidence="3 4" key="1">
    <citation type="submission" date="2019-03" db="EMBL/GenBank/DDBJ databases">
        <title>Genomic Encyclopedia of Type Strains, Phase IV (KMG-IV): sequencing the most valuable type-strain genomes for metagenomic binning, comparative biology and taxonomic classification.</title>
        <authorList>
            <person name="Goeker M."/>
        </authorList>
    </citation>
    <scope>NUCLEOTIDE SEQUENCE [LARGE SCALE GENOMIC DNA]</scope>
    <source>
        <strain evidence="3 4">DSM 28231</strain>
    </source>
</reference>
<proteinExistence type="predicted"/>
<feature type="domain" description="Factor H binding protein-like C-terminal" evidence="2">
    <location>
        <begin position="127"/>
        <end position="221"/>
    </location>
</feature>
<name>A0A4R2N130_9PAST</name>
<organism evidence="3 4">
    <name type="scientific">Bisgaardia hudsonensis</name>
    <dbReference type="NCBI Taxonomy" id="109472"/>
    <lineage>
        <taxon>Bacteria</taxon>
        <taxon>Pseudomonadati</taxon>
        <taxon>Pseudomonadota</taxon>
        <taxon>Gammaproteobacteria</taxon>
        <taxon>Pasteurellales</taxon>
        <taxon>Pasteurellaceae</taxon>
        <taxon>Bisgaardia</taxon>
    </lineage>
</organism>